<dbReference type="STRING" id="313628.LNTAR_05964"/>
<sequence>MNLLVSIILIIGAAFTTIAAIGLIRFPDFYTRMHAATKAGAFGGTIILLLCAFCFGTLKITLIVLVNIIFFYFTAPVAAHMIARSAYINRIKQWKGGKADELEGKIPLKHKHKD</sequence>
<feature type="transmembrane region" description="Helical" evidence="1">
    <location>
        <begin position="6"/>
        <end position="27"/>
    </location>
</feature>
<evidence type="ECO:0000313" key="2">
    <source>
        <dbReference type="EMBL" id="EDM26497.1"/>
    </source>
</evidence>
<dbReference type="NCBIfam" id="TIGR01300">
    <property type="entry name" value="CPA3_mnhG_phaG"/>
    <property type="match status" value="1"/>
</dbReference>
<keyword evidence="3" id="KW-1185">Reference proteome</keyword>
<reference evidence="2 3" key="1">
    <citation type="journal article" date="2010" name="J. Bacteriol.">
        <title>Genome sequence of Lentisphaera araneosa HTCC2155T, the type species of the order Lentisphaerales in the phylum Lentisphaerae.</title>
        <authorList>
            <person name="Thrash J.C."/>
            <person name="Cho J.C."/>
            <person name="Vergin K.L."/>
            <person name="Morris R.M."/>
            <person name="Giovannoni S.J."/>
        </authorList>
    </citation>
    <scope>NUCLEOTIDE SEQUENCE [LARGE SCALE GENOMIC DNA]</scope>
    <source>
        <strain evidence="2 3">HTCC2155</strain>
    </source>
</reference>
<evidence type="ECO:0000313" key="3">
    <source>
        <dbReference type="Proteomes" id="UP000004947"/>
    </source>
</evidence>
<dbReference type="PANTHER" id="PTHR34703:SF1">
    <property type="entry name" value="ANTIPORTER SUBUNIT MNHG2-RELATED"/>
    <property type="match status" value="1"/>
</dbReference>
<feature type="transmembrane region" description="Helical" evidence="1">
    <location>
        <begin position="39"/>
        <end position="58"/>
    </location>
</feature>
<feature type="transmembrane region" description="Helical" evidence="1">
    <location>
        <begin position="64"/>
        <end position="83"/>
    </location>
</feature>
<keyword evidence="1" id="KW-1133">Transmembrane helix</keyword>
<accession>A6DPK1</accession>
<proteinExistence type="predicted"/>
<dbReference type="AlphaFoldDB" id="A6DPK1"/>
<dbReference type="EMBL" id="ABCK01000016">
    <property type="protein sequence ID" value="EDM26497.1"/>
    <property type="molecule type" value="Genomic_DNA"/>
</dbReference>
<dbReference type="Pfam" id="PF03334">
    <property type="entry name" value="PhaG_MnhG_YufB"/>
    <property type="match status" value="1"/>
</dbReference>
<dbReference type="eggNOG" id="COG1320">
    <property type="taxonomic scope" value="Bacteria"/>
</dbReference>
<comment type="caution">
    <text evidence="2">The sequence shown here is derived from an EMBL/GenBank/DDBJ whole genome shotgun (WGS) entry which is preliminary data.</text>
</comment>
<protein>
    <submittedName>
        <fullName evidence="2">Monovalent cation/proton antiporter, MnhG/PhaG subunit</fullName>
    </submittedName>
</protein>
<organism evidence="2 3">
    <name type="scientific">Lentisphaera araneosa HTCC2155</name>
    <dbReference type="NCBI Taxonomy" id="313628"/>
    <lineage>
        <taxon>Bacteria</taxon>
        <taxon>Pseudomonadati</taxon>
        <taxon>Lentisphaerota</taxon>
        <taxon>Lentisphaeria</taxon>
        <taxon>Lentisphaerales</taxon>
        <taxon>Lentisphaeraceae</taxon>
        <taxon>Lentisphaera</taxon>
    </lineage>
</organism>
<keyword evidence="1" id="KW-0812">Transmembrane</keyword>
<dbReference type="OrthoDB" id="9806575at2"/>
<dbReference type="RefSeq" id="WP_007279783.1">
    <property type="nucleotide sequence ID" value="NZ_ABCK01000016.1"/>
</dbReference>
<dbReference type="NCBIfam" id="NF009314">
    <property type="entry name" value="PRK12674.1-2"/>
    <property type="match status" value="1"/>
</dbReference>
<keyword evidence="1" id="KW-0472">Membrane</keyword>
<evidence type="ECO:0000256" key="1">
    <source>
        <dbReference type="SAM" id="Phobius"/>
    </source>
</evidence>
<dbReference type="PANTHER" id="PTHR34703">
    <property type="entry name" value="ANTIPORTER SUBUNIT MNHG2-RELATED"/>
    <property type="match status" value="1"/>
</dbReference>
<dbReference type="GO" id="GO:0015385">
    <property type="term" value="F:sodium:proton antiporter activity"/>
    <property type="evidence" value="ECO:0007669"/>
    <property type="project" value="TreeGrafter"/>
</dbReference>
<dbReference type="InterPro" id="IPR005133">
    <property type="entry name" value="PhaG_MnhG_YufB"/>
</dbReference>
<name>A6DPK1_9BACT</name>
<gene>
    <name evidence="2" type="ORF">LNTAR_05964</name>
</gene>
<dbReference type="Proteomes" id="UP000004947">
    <property type="component" value="Unassembled WGS sequence"/>
</dbReference>